<organism evidence="3 4">
    <name type="scientific">Allokutzneria oryzae</name>
    <dbReference type="NCBI Taxonomy" id="1378989"/>
    <lineage>
        <taxon>Bacteria</taxon>
        <taxon>Bacillati</taxon>
        <taxon>Actinomycetota</taxon>
        <taxon>Actinomycetes</taxon>
        <taxon>Pseudonocardiales</taxon>
        <taxon>Pseudonocardiaceae</taxon>
        <taxon>Allokutzneria</taxon>
    </lineage>
</organism>
<evidence type="ECO:0000256" key="1">
    <source>
        <dbReference type="SAM" id="SignalP"/>
    </source>
</evidence>
<evidence type="ECO:0000313" key="4">
    <source>
        <dbReference type="Proteomes" id="UP001589693"/>
    </source>
</evidence>
<sequence>MSRVSPRRRAHRVAAACLTLVGALLLSACAAIPESGAPKRLRPGQSIGQASEAALPETGLTPLGLVRSFVKASADSEQKHATARLYLTDLARRSWDDRSLQRVIADDFDTIPRSVPGPNGDPLPDEQIVTIRGTQFGRLDFDGSFVPETKSIETELRVRKQADGEWRIAEPPQGVVVTISNFKDNYKQVRLYFSDPNHRTVVPDLRYVPIRPAPAVPGKVMEMLLLGPSAAIRGSVTSVIPEKAELTTNVSEGIDGSLVVNLGNLGDKTTQDRRLIAAQVVLSLQGVTNSRVKLLSDNQPLLPDKLDWRPVDVSTFEAHLGPSPELAGMYVAGGRLRSLKDESVVASAAELQVITAAQSKEGSQLAVVARQGSGVQLRVGPTNGPLREVPVRQSASLTRPSWMPDAPEMWTVLDQATVVRVVDTTGRGTWTSTQVNAEELTRIGPITDLRLSRDGLRVAAIVAGRVVVGTVAEQAGERSVRAVQVLGYNRLNNPMSVEWPQPDAVIVATASSTSPVIKVGVDGLTLDPYLSSNLTTPVHAVAAAPGRPVVVSDNGGLWKVNETTEVWQPMPFNPGPNSLPFYPG</sequence>
<dbReference type="PROSITE" id="PS51257">
    <property type="entry name" value="PROKAR_LIPOPROTEIN"/>
    <property type="match status" value="1"/>
</dbReference>
<dbReference type="SUPFAM" id="SSF50969">
    <property type="entry name" value="YVTN repeat-like/Quinoprotein amine dehydrogenase"/>
    <property type="match status" value="1"/>
</dbReference>
<dbReference type="InterPro" id="IPR011044">
    <property type="entry name" value="Quino_amine_DH_bsu"/>
</dbReference>
<proteinExistence type="predicted"/>
<name>A0ABV5ZV84_9PSEU</name>
<dbReference type="InterPro" id="IPR019606">
    <property type="entry name" value="GerMN"/>
</dbReference>
<dbReference type="RefSeq" id="WP_377852004.1">
    <property type="nucleotide sequence ID" value="NZ_JBHLZU010000010.1"/>
</dbReference>
<dbReference type="InterPro" id="IPR018910">
    <property type="entry name" value="LpqB_C"/>
</dbReference>
<dbReference type="Pfam" id="PF10646">
    <property type="entry name" value="Germane"/>
    <property type="match status" value="1"/>
</dbReference>
<feature type="chain" id="PRO_5046712126" evidence="1">
    <location>
        <begin position="31"/>
        <end position="584"/>
    </location>
</feature>
<dbReference type="SMART" id="SM00909">
    <property type="entry name" value="Germane"/>
    <property type="match status" value="1"/>
</dbReference>
<evidence type="ECO:0000259" key="2">
    <source>
        <dbReference type="SMART" id="SM00909"/>
    </source>
</evidence>
<feature type="signal peptide" evidence="1">
    <location>
        <begin position="1"/>
        <end position="30"/>
    </location>
</feature>
<gene>
    <name evidence="3" type="ORF">ACFFQA_12745</name>
</gene>
<accession>A0ABV5ZV84</accession>
<protein>
    <submittedName>
        <fullName evidence="3">LpqB family beta-propeller domain-containing protein</fullName>
    </submittedName>
</protein>
<dbReference type="Pfam" id="PF25976">
    <property type="entry name" value="LpqB_N"/>
    <property type="match status" value="1"/>
</dbReference>
<dbReference type="InterPro" id="IPR059026">
    <property type="entry name" value="LpqB_N"/>
</dbReference>
<dbReference type="EMBL" id="JBHLZU010000010">
    <property type="protein sequence ID" value="MFB9904802.1"/>
    <property type="molecule type" value="Genomic_DNA"/>
</dbReference>
<reference evidence="3 4" key="1">
    <citation type="submission" date="2024-09" db="EMBL/GenBank/DDBJ databases">
        <authorList>
            <person name="Sun Q."/>
            <person name="Mori K."/>
        </authorList>
    </citation>
    <scope>NUCLEOTIDE SEQUENCE [LARGE SCALE GENOMIC DNA]</scope>
    <source>
        <strain evidence="3 4">TBRC 7907</strain>
    </source>
</reference>
<keyword evidence="4" id="KW-1185">Reference proteome</keyword>
<comment type="caution">
    <text evidence="3">The sequence shown here is derived from an EMBL/GenBank/DDBJ whole genome shotgun (WGS) entry which is preliminary data.</text>
</comment>
<dbReference type="Pfam" id="PF10647">
    <property type="entry name" value="Gmad1"/>
    <property type="match status" value="1"/>
</dbReference>
<feature type="domain" description="GerMN" evidence="2">
    <location>
        <begin position="217"/>
        <end position="305"/>
    </location>
</feature>
<keyword evidence="1" id="KW-0732">Signal</keyword>
<evidence type="ECO:0000313" key="3">
    <source>
        <dbReference type="EMBL" id="MFB9904802.1"/>
    </source>
</evidence>
<dbReference type="Proteomes" id="UP001589693">
    <property type="component" value="Unassembled WGS sequence"/>
</dbReference>